<accession>A0A3G1KYV8</accession>
<keyword evidence="4" id="KW-0067">ATP-binding</keyword>
<evidence type="ECO:0000313" key="7">
    <source>
        <dbReference type="Proteomes" id="UP000323521"/>
    </source>
</evidence>
<keyword evidence="2" id="KW-0813">Transport</keyword>
<dbReference type="Pfam" id="PF00005">
    <property type="entry name" value="ABC_tran"/>
    <property type="match status" value="2"/>
</dbReference>
<sequence>MSKYLEIRNLIVQYKTFEGAKTVLHIDEIGIERGKCFGIVGESGAGKTVLALTMQRLLATPPGKVVSGEIWLDGENILTKSEKEMARIRGGKISMIFQDPMSALNPVFTVGYQMRKILAARQKMGKKEAERKVLDMIRTVKLPDAESMMKKYPHELSGGQRQRIIIGMALLCGAELIIADEPTRNLDVTIQAGILKLIHELQLKYHVAILFIANNLGLVSTVCDEMAVLREGEIVERGKPEDILTQPQHDYTKLLIKSVTPQKAQNPESDQGEEGENGFASNILEVHALKKYFPVKNQFMTRKDLWVKAVDAVDFTVKKGEVLGIVGESGCGKSTLVNTLLFLHAPTAGTVFFDGKEIFKMKGEALRTARKDVQIVFQDPFWSLNPRWLVKDIVGEPLKVHKNLSSEAYLAAVQDIVEMVGLPRDAVYKYPHEFSGGQRQRIAIARALSVGPKLVVLDEPTSAIDVLSQSQVLALLDQLKERLKLTYIIISHDLGVVNYMASKIIVMYLGKIVEYGPAAEIFHSPKHPYTKALFHAIPGLETRSVDDLAAIAGEVPSAINPPGGCRFHPRCESCMEICRRQDPLMQMVENRQVACFLYHPPINLFKEDALGRKVAVL</sequence>
<dbReference type="FunFam" id="3.40.50.300:FF:000016">
    <property type="entry name" value="Oligopeptide ABC transporter ATP-binding component"/>
    <property type="match status" value="1"/>
</dbReference>
<dbReference type="PROSITE" id="PS00211">
    <property type="entry name" value="ABC_TRANSPORTER_1"/>
    <property type="match status" value="2"/>
</dbReference>
<dbReference type="InterPro" id="IPR027417">
    <property type="entry name" value="P-loop_NTPase"/>
</dbReference>
<name>A0A3G1KYV8_FORW1</name>
<dbReference type="AlphaFoldDB" id="A0A3G1KYV8"/>
<dbReference type="GO" id="GO:0015833">
    <property type="term" value="P:peptide transport"/>
    <property type="evidence" value="ECO:0007669"/>
    <property type="project" value="InterPro"/>
</dbReference>
<proteinExistence type="inferred from homology"/>
<feature type="domain" description="ABC transporter" evidence="5">
    <location>
        <begin position="295"/>
        <end position="534"/>
    </location>
</feature>
<keyword evidence="3" id="KW-0547">Nucleotide-binding</keyword>
<dbReference type="GO" id="GO:0005524">
    <property type="term" value="F:ATP binding"/>
    <property type="evidence" value="ECO:0007669"/>
    <property type="project" value="UniProtKB-KW"/>
</dbReference>
<dbReference type="NCBIfam" id="NF007739">
    <property type="entry name" value="PRK10419.1"/>
    <property type="match status" value="2"/>
</dbReference>
<evidence type="ECO:0000256" key="2">
    <source>
        <dbReference type="ARBA" id="ARBA00022448"/>
    </source>
</evidence>
<dbReference type="OrthoDB" id="9779287at2"/>
<dbReference type="Pfam" id="PF08352">
    <property type="entry name" value="oligo_HPY"/>
    <property type="match status" value="2"/>
</dbReference>
<dbReference type="InterPro" id="IPR017871">
    <property type="entry name" value="ABC_transporter-like_CS"/>
</dbReference>
<dbReference type="EMBL" id="CP017634">
    <property type="protein sequence ID" value="ATW27651.1"/>
    <property type="molecule type" value="Genomic_DNA"/>
</dbReference>
<feature type="domain" description="ABC transporter" evidence="5">
    <location>
        <begin position="5"/>
        <end position="256"/>
    </location>
</feature>
<evidence type="ECO:0000256" key="3">
    <source>
        <dbReference type="ARBA" id="ARBA00022741"/>
    </source>
</evidence>
<evidence type="ECO:0000256" key="4">
    <source>
        <dbReference type="ARBA" id="ARBA00022840"/>
    </source>
</evidence>
<organism evidence="6 7">
    <name type="scientific">Formimonas warabiya</name>
    <dbReference type="NCBI Taxonomy" id="1761012"/>
    <lineage>
        <taxon>Bacteria</taxon>
        <taxon>Bacillati</taxon>
        <taxon>Bacillota</taxon>
        <taxon>Clostridia</taxon>
        <taxon>Eubacteriales</taxon>
        <taxon>Peptococcaceae</taxon>
        <taxon>Candidatus Formimonas</taxon>
    </lineage>
</organism>
<dbReference type="NCBIfam" id="NF008453">
    <property type="entry name" value="PRK11308.1"/>
    <property type="match status" value="2"/>
</dbReference>
<dbReference type="InterPro" id="IPR003593">
    <property type="entry name" value="AAA+_ATPase"/>
</dbReference>
<evidence type="ECO:0000313" key="6">
    <source>
        <dbReference type="EMBL" id="ATW27651.1"/>
    </source>
</evidence>
<reference evidence="6 7" key="1">
    <citation type="submission" date="2016-10" db="EMBL/GenBank/DDBJ databases">
        <title>Complete Genome Sequence of Peptococcaceae strain DCMF.</title>
        <authorList>
            <person name="Edwards R.J."/>
            <person name="Holland S.I."/>
            <person name="Deshpande N.P."/>
            <person name="Wong Y.K."/>
            <person name="Ertan H."/>
            <person name="Manefield M."/>
            <person name="Russell T.L."/>
            <person name="Lee M.J."/>
        </authorList>
    </citation>
    <scope>NUCLEOTIDE SEQUENCE [LARGE SCALE GENOMIC DNA]</scope>
    <source>
        <strain evidence="6 7">DCMF</strain>
    </source>
</reference>
<keyword evidence="7" id="KW-1185">Reference proteome</keyword>
<comment type="similarity">
    <text evidence="1">Belongs to the ABC transporter superfamily.</text>
</comment>
<dbReference type="SMART" id="SM00382">
    <property type="entry name" value="AAA"/>
    <property type="match status" value="2"/>
</dbReference>
<evidence type="ECO:0000259" key="5">
    <source>
        <dbReference type="PROSITE" id="PS50893"/>
    </source>
</evidence>
<dbReference type="Proteomes" id="UP000323521">
    <property type="component" value="Chromosome"/>
</dbReference>
<dbReference type="KEGG" id="fwa:DCMF_25420"/>
<dbReference type="InterPro" id="IPR050319">
    <property type="entry name" value="ABC_transp_ATP-bind"/>
</dbReference>
<dbReference type="RefSeq" id="WP_148137021.1">
    <property type="nucleotide sequence ID" value="NZ_CP017634.1"/>
</dbReference>
<gene>
    <name evidence="6" type="ORF">DCMF_25420</name>
</gene>
<dbReference type="InterPro" id="IPR003439">
    <property type="entry name" value="ABC_transporter-like_ATP-bd"/>
</dbReference>
<dbReference type="CDD" id="cd03257">
    <property type="entry name" value="ABC_NikE_OppD_transporters"/>
    <property type="match status" value="2"/>
</dbReference>
<dbReference type="Gene3D" id="3.40.50.300">
    <property type="entry name" value="P-loop containing nucleotide triphosphate hydrolases"/>
    <property type="match status" value="2"/>
</dbReference>
<evidence type="ECO:0000256" key="1">
    <source>
        <dbReference type="ARBA" id="ARBA00005417"/>
    </source>
</evidence>
<protein>
    <recommendedName>
        <fullName evidence="5">ABC transporter domain-containing protein</fullName>
    </recommendedName>
</protein>
<dbReference type="GO" id="GO:0055085">
    <property type="term" value="P:transmembrane transport"/>
    <property type="evidence" value="ECO:0007669"/>
    <property type="project" value="UniProtKB-ARBA"/>
</dbReference>
<dbReference type="PANTHER" id="PTHR43776">
    <property type="entry name" value="TRANSPORT ATP-BINDING PROTEIN"/>
    <property type="match status" value="1"/>
</dbReference>
<dbReference type="InterPro" id="IPR013563">
    <property type="entry name" value="Oligopep_ABC_C"/>
</dbReference>
<dbReference type="PROSITE" id="PS50893">
    <property type="entry name" value="ABC_TRANSPORTER_2"/>
    <property type="match status" value="2"/>
</dbReference>
<dbReference type="SUPFAM" id="SSF52540">
    <property type="entry name" value="P-loop containing nucleoside triphosphate hydrolases"/>
    <property type="match status" value="2"/>
</dbReference>
<dbReference type="GO" id="GO:0016887">
    <property type="term" value="F:ATP hydrolysis activity"/>
    <property type="evidence" value="ECO:0007669"/>
    <property type="project" value="InterPro"/>
</dbReference>
<dbReference type="NCBIfam" id="TIGR01727">
    <property type="entry name" value="oligo_HPY"/>
    <property type="match status" value="1"/>
</dbReference>